<dbReference type="AlphaFoldDB" id="A0A7W9DMG7"/>
<evidence type="ECO:0000313" key="1">
    <source>
        <dbReference type="EMBL" id="MBB5623200.1"/>
    </source>
</evidence>
<name>A0A7W9DMG7_9SPHI</name>
<evidence type="ECO:0000313" key="2">
    <source>
        <dbReference type="Proteomes" id="UP000537718"/>
    </source>
</evidence>
<dbReference type="EMBL" id="JACHCF010000011">
    <property type="protein sequence ID" value="MBB5623200.1"/>
    <property type="molecule type" value="Genomic_DNA"/>
</dbReference>
<dbReference type="Proteomes" id="UP000537718">
    <property type="component" value="Unassembled WGS sequence"/>
</dbReference>
<comment type="caution">
    <text evidence="1">The sequence shown here is derived from an EMBL/GenBank/DDBJ whole genome shotgun (WGS) entry which is preliminary data.</text>
</comment>
<accession>A0A7W9DMG7</accession>
<protein>
    <submittedName>
        <fullName evidence="1">Uncharacterized protein</fullName>
    </submittedName>
</protein>
<reference evidence="1 2" key="1">
    <citation type="submission" date="2020-08" db="EMBL/GenBank/DDBJ databases">
        <title>Genomic Encyclopedia of Type Strains, Phase IV (KMG-V): Genome sequencing to study the core and pangenomes of soil and plant-associated prokaryotes.</title>
        <authorList>
            <person name="Whitman W."/>
        </authorList>
    </citation>
    <scope>NUCLEOTIDE SEQUENCE [LARGE SCALE GENOMIC DNA]</scope>
    <source>
        <strain evidence="1 2">MP7CTX6</strain>
    </source>
</reference>
<proteinExistence type="predicted"/>
<gene>
    <name evidence="1" type="ORF">HDE69_004283</name>
</gene>
<organism evidence="1 2">
    <name type="scientific">Pedobacter cryoconitis</name>
    <dbReference type="NCBI Taxonomy" id="188932"/>
    <lineage>
        <taxon>Bacteria</taxon>
        <taxon>Pseudomonadati</taxon>
        <taxon>Bacteroidota</taxon>
        <taxon>Sphingobacteriia</taxon>
        <taxon>Sphingobacteriales</taxon>
        <taxon>Sphingobacteriaceae</taxon>
        <taxon>Pedobacter</taxon>
    </lineage>
</organism>
<sequence>MMEKDDVKREYETLLNSIEVNEQVGKHPSVNHSSRHLLSQIRGGDLLGKEKESPFGLTEFINREHTSGFI</sequence>